<feature type="compositionally biased region" description="Basic residues" evidence="1">
    <location>
        <begin position="189"/>
        <end position="198"/>
    </location>
</feature>
<dbReference type="AlphaFoldDB" id="A0A5N5EX09"/>
<sequence>MWQCEVKDVLAQQDLLAALGEKPKAMSKPEWEKLNLWACSSIRLCLAKTQKYFVMRETLASVLWQKLEDKYMTKSAENRLHLKKKLYRFQYKEGTKMIRHLDAFNKLIADLLNLDEDIKDEDKALILLNSLPDSYEHFVTTIMHGKETVKFEDVSNALMNYEMRHRDKNHDSTSEALFVRGRSSERRSSSSRKKSVST</sequence>
<reference evidence="2 3" key="1">
    <citation type="submission" date="2019-09" db="EMBL/GenBank/DDBJ databases">
        <authorList>
            <person name="Ou C."/>
        </authorList>
    </citation>
    <scope>NUCLEOTIDE SEQUENCE [LARGE SCALE GENOMIC DNA]</scope>
    <source>
        <strain evidence="2">S2</strain>
        <tissue evidence="2">Leaf</tissue>
    </source>
</reference>
<evidence type="ECO:0000313" key="2">
    <source>
        <dbReference type="EMBL" id="KAB2595295.1"/>
    </source>
</evidence>
<proteinExistence type="predicted"/>
<dbReference type="PANTHER" id="PTHR47481">
    <property type="match status" value="1"/>
</dbReference>
<dbReference type="OrthoDB" id="8042871at2759"/>
<organism evidence="2 3">
    <name type="scientific">Pyrus ussuriensis x Pyrus communis</name>
    <dbReference type="NCBI Taxonomy" id="2448454"/>
    <lineage>
        <taxon>Eukaryota</taxon>
        <taxon>Viridiplantae</taxon>
        <taxon>Streptophyta</taxon>
        <taxon>Embryophyta</taxon>
        <taxon>Tracheophyta</taxon>
        <taxon>Spermatophyta</taxon>
        <taxon>Magnoliopsida</taxon>
        <taxon>eudicotyledons</taxon>
        <taxon>Gunneridae</taxon>
        <taxon>Pentapetalae</taxon>
        <taxon>rosids</taxon>
        <taxon>fabids</taxon>
        <taxon>Rosales</taxon>
        <taxon>Rosaceae</taxon>
        <taxon>Amygdaloideae</taxon>
        <taxon>Maleae</taxon>
        <taxon>Pyrus</taxon>
    </lineage>
</organism>
<accession>A0A5N5EX09</accession>
<dbReference type="PANTHER" id="PTHR47481:SF22">
    <property type="entry name" value="RETROTRANSPOSON GAG DOMAIN-CONTAINING PROTEIN"/>
    <property type="match status" value="1"/>
</dbReference>
<comment type="caution">
    <text evidence="2">The sequence shown here is derived from an EMBL/GenBank/DDBJ whole genome shotgun (WGS) entry which is preliminary data.</text>
</comment>
<protein>
    <submittedName>
        <fullName evidence="2">Retrovirus-related pol polyprotein</fullName>
    </submittedName>
</protein>
<name>A0A5N5EX09_9ROSA</name>
<reference evidence="2 3" key="3">
    <citation type="submission" date="2019-11" db="EMBL/GenBank/DDBJ databases">
        <title>A de novo genome assembly of a pear dwarfing rootstock.</title>
        <authorList>
            <person name="Wang F."/>
            <person name="Wang J."/>
            <person name="Li S."/>
            <person name="Zhang Y."/>
            <person name="Fang M."/>
            <person name="Ma L."/>
            <person name="Zhao Y."/>
            <person name="Jiang S."/>
        </authorList>
    </citation>
    <scope>NUCLEOTIDE SEQUENCE [LARGE SCALE GENOMIC DNA]</scope>
    <source>
        <strain evidence="2">S2</strain>
        <tissue evidence="2">Leaf</tissue>
    </source>
</reference>
<reference evidence="3" key="2">
    <citation type="submission" date="2019-10" db="EMBL/GenBank/DDBJ databases">
        <title>A de novo genome assembly of a pear dwarfing rootstock.</title>
        <authorList>
            <person name="Wang F."/>
            <person name="Wang J."/>
            <person name="Li S."/>
            <person name="Zhang Y."/>
            <person name="Fang M."/>
            <person name="Ma L."/>
            <person name="Zhao Y."/>
            <person name="Jiang S."/>
        </authorList>
    </citation>
    <scope>NUCLEOTIDE SEQUENCE [LARGE SCALE GENOMIC DNA]</scope>
</reference>
<keyword evidence="3" id="KW-1185">Reference proteome</keyword>
<feature type="region of interest" description="Disordered" evidence="1">
    <location>
        <begin position="172"/>
        <end position="198"/>
    </location>
</feature>
<dbReference type="Proteomes" id="UP000327157">
    <property type="component" value="Chromosome 7"/>
</dbReference>
<evidence type="ECO:0000313" key="3">
    <source>
        <dbReference type="Proteomes" id="UP000327157"/>
    </source>
</evidence>
<dbReference type="Pfam" id="PF14223">
    <property type="entry name" value="Retrotran_gag_2"/>
    <property type="match status" value="1"/>
</dbReference>
<dbReference type="EMBL" id="SMOL01000781">
    <property type="protein sequence ID" value="KAB2595295.1"/>
    <property type="molecule type" value="Genomic_DNA"/>
</dbReference>
<evidence type="ECO:0000256" key="1">
    <source>
        <dbReference type="SAM" id="MobiDB-lite"/>
    </source>
</evidence>
<gene>
    <name evidence="2" type="ORF">D8674_030745</name>
</gene>